<keyword evidence="3" id="KW-0813">Transport</keyword>
<dbReference type="OrthoDB" id="5349195at2"/>
<evidence type="ECO:0000259" key="11">
    <source>
        <dbReference type="PROSITE" id="PS52015"/>
    </source>
</evidence>
<evidence type="ECO:0000256" key="1">
    <source>
        <dbReference type="ARBA" id="ARBA00004383"/>
    </source>
</evidence>
<evidence type="ECO:0000256" key="9">
    <source>
        <dbReference type="ARBA" id="ARBA00023136"/>
    </source>
</evidence>
<keyword evidence="4" id="KW-1003">Cell membrane</keyword>
<protein>
    <submittedName>
        <fullName evidence="12">TonB protein C-terminal</fullName>
    </submittedName>
</protein>
<dbReference type="EMBL" id="FWWZ01000001">
    <property type="protein sequence ID" value="SMC09460.1"/>
    <property type="molecule type" value="Genomic_DNA"/>
</dbReference>
<evidence type="ECO:0000256" key="3">
    <source>
        <dbReference type="ARBA" id="ARBA00022448"/>
    </source>
</evidence>
<comment type="subcellular location">
    <subcellularLocation>
        <location evidence="1">Cell inner membrane</location>
        <topology evidence="1">Single-pass membrane protein</topology>
        <orientation evidence="1">Periplasmic side</orientation>
    </subcellularLocation>
</comment>
<dbReference type="PANTHER" id="PTHR33446:SF2">
    <property type="entry name" value="PROTEIN TONB"/>
    <property type="match status" value="1"/>
</dbReference>
<keyword evidence="6" id="KW-0812">Transmembrane</keyword>
<keyword evidence="7" id="KW-0653">Protein transport</keyword>
<evidence type="ECO:0000256" key="8">
    <source>
        <dbReference type="ARBA" id="ARBA00022989"/>
    </source>
</evidence>
<evidence type="ECO:0000256" key="7">
    <source>
        <dbReference type="ARBA" id="ARBA00022927"/>
    </source>
</evidence>
<dbReference type="Proteomes" id="UP000192602">
    <property type="component" value="Unassembled WGS sequence"/>
</dbReference>
<dbReference type="InterPro" id="IPR037682">
    <property type="entry name" value="TonB_C"/>
</dbReference>
<evidence type="ECO:0000313" key="12">
    <source>
        <dbReference type="EMBL" id="SMC09460.1"/>
    </source>
</evidence>
<dbReference type="Gene3D" id="3.30.1150.10">
    <property type="match status" value="1"/>
</dbReference>
<reference evidence="13" key="1">
    <citation type="submission" date="2017-04" db="EMBL/GenBank/DDBJ databases">
        <authorList>
            <person name="Varghese N."/>
            <person name="Submissions S."/>
        </authorList>
    </citation>
    <scope>NUCLEOTIDE SEQUENCE [LARGE SCALE GENOMIC DNA]</scope>
    <source>
        <strain evidence="13">DSM 16512</strain>
    </source>
</reference>
<dbReference type="AlphaFoldDB" id="A0A1W1WTT8"/>
<evidence type="ECO:0000256" key="6">
    <source>
        <dbReference type="ARBA" id="ARBA00022692"/>
    </source>
</evidence>
<comment type="similarity">
    <text evidence="2">Belongs to the TonB family.</text>
</comment>
<dbReference type="RefSeq" id="WP_084275686.1">
    <property type="nucleotide sequence ID" value="NZ_AP026671.1"/>
</dbReference>
<dbReference type="GO" id="GO:0055085">
    <property type="term" value="P:transmembrane transport"/>
    <property type="evidence" value="ECO:0007669"/>
    <property type="project" value="InterPro"/>
</dbReference>
<keyword evidence="9" id="KW-0472">Membrane</keyword>
<proteinExistence type="inferred from homology"/>
<dbReference type="STRING" id="1069081.SAMN05660197_1268"/>
<evidence type="ECO:0000313" key="13">
    <source>
        <dbReference type="Proteomes" id="UP000192602"/>
    </source>
</evidence>
<feature type="region of interest" description="Disordered" evidence="10">
    <location>
        <begin position="50"/>
        <end position="93"/>
    </location>
</feature>
<dbReference type="GO" id="GO:0031992">
    <property type="term" value="F:energy transducer activity"/>
    <property type="evidence" value="ECO:0007669"/>
    <property type="project" value="TreeGrafter"/>
</dbReference>
<organism evidence="12 13">
    <name type="scientific">Nitratiruptor tergarcus DSM 16512</name>
    <dbReference type="NCBI Taxonomy" id="1069081"/>
    <lineage>
        <taxon>Bacteria</taxon>
        <taxon>Pseudomonadati</taxon>
        <taxon>Campylobacterota</taxon>
        <taxon>Epsilonproteobacteria</taxon>
        <taxon>Nautiliales</taxon>
        <taxon>Nitratiruptoraceae</taxon>
        <taxon>Nitratiruptor</taxon>
    </lineage>
</organism>
<dbReference type="NCBIfam" id="TIGR01352">
    <property type="entry name" value="tonB_Cterm"/>
    <property type="match status" value="1"/>
</dbReference>
<keyword evidence="8" id="KW-1133">Transmembrane helix</keyword>
<evidence type="ECO:0000256" key="2">
    <source>
        <dbReference type="ARBA" id="ARBA00006555"/>
    </source>
</evidence>
<evidence type="ECO:0000256" key="4">
    <source>
        <dbReference type="ARBA" id="ARBA00022475"/>
    </source>
</evidence>
<dbReference type="Pfam" id="PF03544">
    <property type="entry name" value="TonB_C"/>
    <property type="match status" value="1"/>
</dbReference>
<name>A0A1W1WTT8_9BACT</name>
<gene>
    <name evidence="12" type="ORF">SAMN05660197_1268</name>
</gene>
<dbReference type="GO" id="GO:0098797">
    <property type="term" value="C:plasma membrane protein complex"/>
    <property type="evidence" value="ECO:0007669"/>
    <property type="project" value="TreeGrafter"/>
</dbReference>
<keyword evidence="13" id="KW-1185">Reference proteome</keyword>
<sequence length="262" mass="30852">MNRLVLSFFITLFLYVLLFLIVRIDLQKPPISTESKHRFNISDLRLIKQKPLQKSHIQPKPKSPKVEKKRAKKEQQKQIKKLHRSKKRKKSIKLLKKRQAVKKIVKTSSAHKKTKTKEHNQTTQAIPSLTQLFAKKRIPKKSSNNLPPELRKLYKDEFESFTKEQKKFIQNNLTKIGSITQKYLYLRGYPYIAIKTKQEGVNIVEFYLHPNGDITNLHIIKSSGYEALDKNSLETIKTAYKDYPLPTQTTKIKIYVRYSIIY</sequence>
<evidence type="ECO:0000256" key="10">
    <source>
        <dbReference type="SAM" id="MobiDB-lite"/>
    </source>
</evidence>
<dbReference type="InterPro" id="IPR051045">
    <property type="entry name" value="TonB-dependent_transducer"/>
</dbReference>
<keyword evidence="5" id="KW-0997">Cell inner membrane</keyword>
<dbReference type="PROSITE" id="PS52015">
    <property type="entry name" value="TONB_CTD"/>
    <property type="match status" value="1"/>
</dbReference>
<dbReference type="GO" id="GO:0015031">
    <property type="term" value="P:protein transport"/>
    <property type="evidence" value="ECO:0007669"/>
    <property type="project" value="UniProtKB-KW"/>
</dbReference>
<evidence type="ECO:0000256" key="5">
    <source>
        <dbReference type="ARBA" id="ARBA00022519"/>
    </source>
</evidence>
<accession>A0A1W1WTT8</accession>
<dbReference type="PANTHER" id="PTHR33446">
    <property type="entry name" value="PROTEIN TONB-RELATED"/>
    <property type="match status" value="1"/>
</dbReference>
<dbReference type="SUPFAM" id="SSF74653">
    <property type="entry name" value="TolA/TonB C-terminal domain"/>
    <property type="match status" value="1"/>
</dbReference>
<dbReference type="InterPro" id="IPR006260">
    <property type="entry name" value="TonB/TolA_C"/>
</dbReference>
<feature type="domain" description="TonB C-terminal" evidence="11">
    <location>
        <begin position="174"/>
        <end position="262"/>
    </location>
</feature>